<dbReference type="PATRIC" id="fig|1184267.3.peg.797"/>
<dbReference type="InterPro" id="IPR023406">
    <property type="entry name" value="Topo_IA_AS"/>
</dbReference>
<evidence type="ECO:0000313" key="12">
    <source>
        <dbReference type="Proteomes" id="UP000012040"/>
    </source>
</evidence>
<evidence type="ECO:0000256" key="6">
    <source>
        <dbReference type="ARBA" id="ARBA00023125"/>
    </source>
</evidence>
<dbReference type="SMART" id="SM00437">
    <property type="entry name" value="TOP1Ac"/>
    <property type="match status" value="1"/>
</dbReference>
<evidence type="ECO:0000313" key="11">
    <source>
        <dbReference type="EMBL" id="AGH95007.1"/>
    </source>
</evidence>
<dbReference type="RefSeq" id="WP_015469497.1">
    <property type="nucleotide sequence ID" value="NC_020813.1"/>
</dbReference>
<name>M4V6M3_9BACT</name>
<dbReference type="PRINTS" id="PR00417">
    <property type="entry name" value="PRTPISMRASEI"/>
</dbReference>
<dbReference type="SMART" id="SM00436">
    <property type="entry name" value="TOP1Bc"/>
    <property type="match status" value="1"/>
</dbReference>
<dbReference type="PROSITE" id="PS50880">
    <property type="entry name" value="TOPRIM"/>
    <property type="match status" value="1"/>
</dbReference>
<feature type="site" description="Interaction with DNA" evidence="8">
    <location>
        <position position="181"/>
    </location>
</feature>
<dbReference type="SMART" id="SM00493">
    <property type="entry name" value="TOPRIM"/>
    <property type="match status" value="1"/>
</dbReference>
<dbReference type="CDD" id="cd03363">
    <property type="entry name" value="TOPRIM_TopoIA_TopoI"/>
    <property type="match status" value="1"/>
</dbReference>
<reference evidence="11 12" key="1">
    <citation type="journal article" date="2013" name="ISME J.">
        <title>By their genes ye shall know them: genomic signatures of predatory bacteria.</title>
        <authorList>
            <person name="Pasternak Z."/>
            <person name="Pietrokovski S."/>
            <person name="Rotem O."/>
            <person name="Gophna U."/>
            <person name="Lurie-Weinberger M.N."/>
            <person name="Jurkevitch E."/>
        </authorList>
    </citation>
    <scope>NUCLEOTIDE SEQUENCE [LARGE SCALE GENOMIC DNA]</scope>
    <source>
        <strain evidence="11 12">JSS</strain>
    </source>
</reference>
<dbReference type="EC" id="5.6.2.1" evidence="8"/>
<feature type="domain" description="Toprim" evidence="9">
    <location>
        <begin position="16"/>
        <end position="140"/>
    </location>
</feature>
<feature type="site" description="Interaction with DNA" evidence="8">
    <location>
        <position position="169"/>
    </location>
</feature>
<dbReference type="InterPro" id="IPR006171">
    <property type="entry name" value="TOPRIM_dom"/>
</dbReference>
<dbReference type="PROSITE" id="PS00396">
    <property type="entry name" value="TOPO_IA_1"/>
    <property type="match status" value="1"/>
</dbReference>
<comment type="subunit">
    <text evidence="8">Monomer.</text>
</comment>
<dbReference type="GO" id="GO:0003917">
    <property type="term" value="F:DNA topoisomerase type I (single strand cut, ATP-independent) activity"/>
    <property type="evidence" value="ECO:0007669"/>
    <property type="project" value="UniProtKB-UniRule"/>
</dbReference>
<evidence type="ECO:0000256" key="8">
    <source>
        <dbReference type="HAMAP-Rule" id="MF_00952"/>
    </source>
</evidence>
<comment type="catalytic activity">
    <reaction evidence="1 8">
        <text>ATP-independent breakage of single-stranded DNA, followed by passage and rejoining.</text>
        <dbReference type="EC" id="5.6.2.1"/>
    </reaction>
</comment>
<dbReference type="Pfam" id="PF01131">
    <property type="entry name" value="Topoisom_bac"/>
    <property type="match status" value="1"/>
</dbReference>
<dbReference type="PROSITE" id="PS52039">
    <property type="entry name" value="TOPO_IA_2"/>
    <property type="match status" value="1"/>
</dbReference>
<dbReference type="InterPro" id="IPR003602">
    <property type="entry name" value="Topo_IA_DNA-bd_dom"/>
</dbReference>
<dbReference type="InterPro" id="IPR013497">
    <property type="entry name" value="Topo_IA_cen"/>
</dbReference>
<keyword evidence="12" id="KW-1185">Reference proteome</keyword>
<dbReference type="PANTHER" id="PTHR42785:SF1">
    <property type="entry name" value="DNA TOPOISOMERASE"/>
    <property type="match status" value="1"/>
</dbReference>
<feature type="site" description="Interaction with DNA" evidence="8">
    <location>
        <position position="174"/>
    </location>
</feature>
<keyword evidence="6 8" id="KW-0238">DNA-binding</keyword>
<gene>
    <name evidence="8" type="primary">topA</name>
    <name evidence="11" type="ORF">A11Q_789</name>
</gene>
<dbReference type="NCBIfam" id="TIGR01051">
    <property type="entry name" value="topA_bact"/>
    <property type="match status" value="1"/>
</dbReference>
<feature type="site" description="Interaction with DNA" evidence="8">
    <location>
        <position position="165"/>
    </location>
</feature>
<evidence type="ECO:0000259" key="9">
    <source>
        <dbReference type="PROSITE" id="PS50880"/>
    </source>
</evidence>
<comment type="similarity">
    <text evidence="2 8">Belongs to the type IA topoisomerase family.</text>
</comment>
<evidence type="ECO:0000256" key="3">
    <source>
        <dbReference type="ARBA" id="ARBA00022723"/>
    </source>
</evidence>
<dbReference type="eggNOG" id="COG0550">
    <property type="taxonomic scope" value="Bacteria"/>
</dbReference>
<keyword evidence="3" id="KW-0479">Metal-binding</keyword>
<evidence type="ECO:0000256" key="7">
    <source>
        <dbReference type="ARBA" id="ARBA00023235"/>
    </source>
</evidence>
<dbReference type="InterPro" id="IPR013825">
    <property type="entry name" value="Topo_IA_cen_sub2"/>
</dbReference>
<organism evidence="11 12">
    <name type="scientific">Pseudobdellovibrio exovorus JSS</name>
    <dbReference type="NCBI Taxonomy" id="1184267"/>
    <lineage>
        <taxon>Bacteria</taxon>
        <taxon>Pseudomonadati</taxon>
        <taxon>Bdellovibrionota</taxon>
        <taxon>Bdellovibrionia</taxon>
        <taxon>Bdellovibrionales</taxon>
        <taxon>Pseudobdellovibrionaceae</taxon>
        <taxon>Pseudobdellovibrio</taxon>
    </lineage>
</organism>
<evidence type="ECO:0000256" key="4">
    <source>
        <dbReference type="ARBA" id="ARBA00022842"/>
    </source>
</evidence>
<dbReference type="AlphaFoldDB" id="M4V6M3"/>
<comment type="function">
    <text evidence="8">Releases the supercoiling and torsional tension of DNA, which is introduced during the DNA replication and transcription, by transiently cleaving and rejoining one strand of the DNA duplex. Introduces a single-strand break via transesterification at a target site in duplex DNA. The scissile phosphodiester is attacked by the catalytic tyrosine of the enzyme, resulting in the formation of a DNA-(5'-phosphotyrosyl)-enzyme intermediate and the expulsion of a 3'-OH DNA strand. The free DNA strand then undergoes passage around the unbroken strand, thus removing DNA supercoils. Finally, in the religation step, the DNA 3'-OH attacks the covalent intermediate to expel the active-site tyrosine and restore the DNA phosphodiester backbone.</text>
</comment>
<dbReference type="Proteomes" id="UP000012040">
    <property type="component" value="Chromosome"/>
</dbReference>
<keyword evidence="5 8" id="KW-0799">Topoisomerase</keyword>
<keyword evidence="7 8" id="KW-0413">Isomerase</keyword>
<feature type="site" description="Interaction with DNA" evidence="8">
    <location>
        <position position="530"/>
    </location>
</feature>
<dbReference type="EMBL" id="CP003537">
    <property type="protein sequence ID" value="AGH95007.1"/>
    <property type="molecule type" value="Genomic_DNA"/>
</dbReference>
<dbReference type="InterPro" id="IPR005733">
    <property type="entry name" value="TopoI_bac-type"/>
</dbReference>
<feature type="active site" description="O-(5'-phospho-DNA)-tyrosine intermediate" evidence="8">
    <location>
        <position position="334"/>
    </location>
</feature>
<dbReference type="STRING" id="1184267.A11Q_789"/>
<dbReference type="CDD" id="cd00186">
    <property type="entry name" value="TOP1Ac"/>
    <property type="match status" value="1"/>
</dbReference>
<dbReference type="Gene3D" id="3.40.50.140">
    <property type="match status" value="1"/>
</dbReference>
<feature type="region of interest" description="Interaction with DNA" evidence="8">
    <location>
        <begin position="189"/>
        <end position="194"/>
    </location>
</feature>
<dbReference type="HOGENOM" id="CLU_002929_2_1_7"/>
<feature type="domain" description="Topo IA-type catalytic" evidence="10">
    <location>
        <begin position="155"/>
        <end position="598"/>
    </location>
</feature>
<dbReference type="PANTHER" id="PTHR42785">
    <property type="entry name" value="DNA TOPOISOMERASE, TYPE IA, CORE"/>
    <property type="match status" value="1"/>
</dbReference>
<dbReference type="InterPro" id="IPR000380">
    <property type="entry name" value="Topo_IA"/>
</dbReference>
<feature type="site" description="Interaction with DNA" evidence="8">
    <location>
        <position position="166"/>
    </location>
</feature>
<evidence type="ECO:0000256" key="5">
    <source>
        <dbReference type="ARBA" id="ARBA00023029"/>
    </source>
</evidence>
<dbReference type="InterPro" id="IPR023405">
    <property type="entry name" value="Topo_IA_core_domain"/>
</dbReference>
<dbReference type="KEGG" id="bex:A11Q_789"/>
<dbReference type="Pfam" id="PF01751">
    <property type="entry name" value="Toprim"/>
    <property type="match status" value="1"/>
</dbReference>
<dbReference type="InterPro" id="IPR013824">
    <property type="entry name" value="Topo_IA_cen_sub1"/>
</dbReference>
<dbReference type="Gene3D" id="1.10.460.10">
    <property type="entry name" value="Topoisomerase I, domain 2"/>
    <property type="match status" value="1"/>
</dbReference>
<dbReference type="Gene3D" id="2.70.20.10">
    <property type="entry name" value="Topoisomerase I, domain 3"/>
    <property type="match status" value="1"/>
</dbReference>
<dbReference type="InterPro" id="IPR013826">
    <property type="entry name" value="Topo_IA_cen_sub3"/>
</dbReference>
<dbReference type="InterPro" id="IPR025589">
    <property type="entry name" value="Toprim_C_rpt"/>
</dbReference>
<dbReference type="SUPFAM" id="SSF56712">
    <property type="entry name" value="Prokaryotic type I DNA topoisomerase"/>
    <property type="match status" value="1"/>
</dbReference>
<proteinExistence type="inferred from homology"/>
<dbReference type="InterPro" id="IPR028612">
    <property type="entry name" value="Topoisom_1_IA"/>
</dbReference>
<feature type="site" description="Interaction with DNA" evidence="8">
    <location>
        <position position="46"/>
    </location>
</feature>
<accession>M4V6M3</accession>
<evidence type="ECO:0000256" key="1">
    <source>
        <dbReference type="ARBA" id="ARBA00000213"/>
    </source>
</evidence>
<evidence type="ECO:0000259" key="10">
    <source>
        <dbReference type="PROSITE" id="PS52039"/>
    </source>
</evidence>
<dbReference type="InterPro" id="IPR003601">
    <property type="entry name" value="Topo_IA_2"/>
</dbReference>
<dbReference type="GO" id="GO:0046872">
    <property type="term" value="F:metal ion binding"/>
    <property type="evidence" value="ECO:0007669"/>
    <property type="project" value="UniProtKB-KW"/>
</dbReference>
<dbReference type="Gene3D" id="1.10.290.10">
    <property type="entry name" value="Topoisomerase I, domain 4"/>
    <property type="match status" value="1"/>
</dbReference>
<dbReference type="Pfam" id="PF13368">
    <property type="entry name" value="Toprim_C_rpt"/>
    <property type="match status" value="4"/>
</dbReference>
<sequence length="893" mass="98986">MKKASTRSRENSGSGTKLVIVESPTKAKTIRKYLGKDFIVESCMGHVRDLPQSAKDIPEKVKKEKWAQLGVNVDKNFEPLYCVPKDKLKVIKNLKEKLSEADELYLATDEDREGESISWHLLEVLKPSVPTKRMVFHEITKEAIQKSLNETREIDFNLVRAQEARRVLDRLVGYTISPLLWKKVAFGLSAGRVQSVAVRLVVEREKERMRFKKSSYYGLLAELEKAGQTFESKIFSYQNKKIATGKDFDGLTGQLSSGKDLIVLNQDSADKILNEVKNQKWVVSDVEEKPVTRRPYAPFITSTLQQESNRKLGLSSRETMQVAQKLYEQGFITYMRTDSTFLSTEAIKAARESILDKYGKDYLPDSPRTYEAKKSKGAQEAHEAIRPAGTSFQDPDSTGLTGVQFKLYDLIWKRTMASQMTDAKQKQVSAKITVGDAVFAASGTTIEFAGFLRAYVEGSDDPEADLESRDVRLPQLKAQDEVQLGKVDPTAHETKPPARYTEASLVQMMEKEGIGRPSTYASVIGTIIDRGYVRKSGNALVPTFTAMVVSKLLSQHLTQYVDLGFTSQMEQSLDHIADGDLNWENYLKDVYHGPKGLRATVESQQDKIDPEEARSIKLDGLEKYEFHVGRYGAYVKSKRDGDSVSASIPEVEAPADITPDHVEKLIDQKLKGADSLGQDPETGKKIYVLSGRYGPYVQLGESDEEKVKRSSLPPGLDPASVDFKMALEILALPKTLGVHPDTQKDVKVGVGRFGPFVLHDGDYRSIPKTETVFTMDLKKSLELLAQPKKGRGKAAAIKEFGNHPVHDIAVSLFNGPYGPYLKAGKVNVGLPEGTTVEQLTPEAAFALINEKLGATAAKKPKAGGAKKKASAKQKAEALGVKKVIVKKAKKAKK</sequence>
<dbReference type="InterPro" id="IPR034149">
    <property type="entry name" value="TOPRIM_TopoI"/>
</dbReference>
<keyword evidence="4" id="KW-0460">Magnesium</keyword>
<evidence type="ECO:0000256" key="2">
    <source>
        <dbReference type="ARBA" id="ARBA00009446"/>
    </source>
</evidence>
<dbReference type="GO" id="GO:0003677">
    <property type="term" value="F:DNA binding"/>
    <property type="evidence" value="ECO:0007669"/>
    <property type="project" value="UniProtKB-KW"/>
</dbReference>
<dbReference type="GO" id="GO:0006265">
    <property type="term" value="P:DNA topological change"/>
    <property type="evidence" value="ECO:0007669"/>
    <property type="project" value="UniProtKB-UniRule"/>
</dbReference>
<protein>
    <recommendedName>
        <fullName evidence="8">DNA topoisomerase 1</fullName>
        <ecNumber evidence="8">5.6.2.1</ecNumber>
    </recommendedName>
    <alternativeName>
        <fullName evidence="8">DNA topoisomerase I</fullName>
    </alternativeName>
</protein>
<dbReference type="HAMAP" id="MF_00952">
    <property type="entry name" value="Topoisom_1_prok"/>
    <property type="match status" value="1"/>
</dbReference>
<feature type="site" description="Interaction with DNA" evidence="8">
    <location>
        <position position="336"/>
    </location>
</feature>